<dbReference type="AlphaFoldDB" id="A0A2A5ISD2"/>
<dbReference type="Proteomes" id="UP000228754">
    <property type="component" value="Unassembled WGS sequence"/>
</dbReference>
<feature type="signal peptide" evidence="1">
    <location>
        <begin position="1"/>
        <end position="21"/>
    </location>
</feature>
<keyword evidence="1" id="KW-0732">Signal</keyword>
<evidence type="ECO:0000256" key="1">
    <source>
        <dbReference type="SAM" id="SignalP"/>
    </source>
</evidence>
<name>A0A2A5ISD2_BACPU</name>
<gene>
    <name evidence="2" type="ORF">CEY02_13780</name>
</gene>
<dbReference type="OrthoDB" id="9998479at2"/>
<protein>
    <submittedName>
        <fullName evidence="2">Uncharacterized protein</fullName>
    </submittedName>
</protein>
<evidence type="ECO:0000313" key="2">
    <source>
        <dbReference type="EMBL" id="PCK20248.1"/>
    </source>
</evidence>
<sequence>MKKVVLPLAATLALVSSSMFSLPKSADATSSNTEEEWVTVDESSQSSASILETAVGDQNADILAKDYTSTWNLKKIRSGNGAWRCKYSMLTKAKAKMKINKIEAKSRLYNQKGGLTKSATDSNSNSNYAGAEAIGGVTGGWGCKGSAYGNTKYERNGYKTVTHQKKYDIFDIL</sequence>
<feature type="chain" id="PRO_5039605968" evidence="1">
    <location>
        <begin position="22"/>
        <end position="173"/>
    </location>
</feature>
<comment type="caution">
    <text evidence="2">The sequence shown here is derived from an EMBL/GenBank/DDBJ whole genome shotgun (WGS) entry which is preliminary data.</text>
</comment>
<proteinExistence type="predicted"/>
<reference evidence="2 3" key="1">
    <citation type="submission" date="2017-06" db="EMBL/GenBank/DDBJ databases">
        <title>Draft Genome Sequence of Bacillus sp Strain 36R Isolated from saline sediment at Atanasia, Sonora, Mexico.</title>
        <authorList>
            <person name="Sanchez Diaz R."/>
            <person name="Quiroz Macias M.E."/>
            <person name="Ibarra Gamez J.C."/>
            <person name="Enciso Ibarra J."/>
            <person name="Gomez Gil B."/>
            <person name="Galaviz Silva L."/>
        </authorList>
    </citation>
    <scope>NUCLEOTIDE SEQUENCE [LARGE SCALE GENOMIC DNA]</scope>
    <source>
        <strain evidence="2 3">36R_ATNSAL</strain>
    </source>
</reference>
<accession>A0A2A5ISD2</accession>
<evidence type="ECO:0000313" key="3">
    <source>
        <dbReference type="Proteomes" id="UP000228754"/>
    </source>
</evidence>
<dbReference type="EMBL" id="NKHG01000100">
    <property type="protein sequence ID" value="PCK20248.1"/>
    <property type="molecule type" value="Genomic_DNA"/>
</dbReference>
<organism evidence="2 3">
    <name type="scientific">Bacillus pumilus</name>
    <name type="common">Bacillus mesentericus</name>
    <dbReference type="NCBI Taxonomy" id="1408"/>
    <lineage>
        <taxon>Bacteria</taxon>
        <taxon>Bacillati</taxon>
        <taxon>Bacillota</taxon>
        <taxon>Bacilli</taxon>
        <taxon>Bacillales</taxon>
        <taxon>Bacillaceae</taxon>
        <taxon>Bacillus</taxon>
    </lineage>
</organism>